<dbReference type="InterPro" id="IPR039261">
    <property type="entry name" value="FNR_nucleotide-bd"/>
</dbReference>
<dbReference type="SUPFAM" id="SSF63380">
    <property type="entry name" value="Riboflavin synthase domain-like"/>
    <property type="match status" value="1"/>
</dbReference>
<dbReference type="Gene3D" id="3.40.50.80">
    <property type="entry name" value="Nucleotide-binding domain of ferredoxin-NADP reductase (FNR) module"/>
    <property type="match status" value="1"/>
</dbReference>
<dbReference type="PANTHER" id="PTHR30212">
    <property type="entry name" value="PROTEIN YIIM"/>
    <property type="match status" value="1"/>
</dbReference>
<dbReference type="InterPro" id="IPR017938">
    <property type="entry name" value="Riboflavin_synthase-like_b-brl"/>
</dbReference>
<feature type="domain" description="MOSC" evidence="1">
    <location>
        <begin position="38"/>
        <end position="173"/>
    </location>
</feature>
<dbReference type="InterPro" id="IPR001041">
    <property type="entry name" value="2Fe-2S_ferredoxin-type"/>
</dbReference>
<dbReference type="CDD" id="cd00207">
    <property type="entry name" value="fer2"/>
    <property type="match status" value="1"/>
</dbReference>
<dbReference type="InterPro" id="IPR011037">
    <property type="entry name" value="Pyrv_Knase-like_insert_dom_sf"/>
</dbReference>
<evidence type="ECO:0000259" key="2">
    <source>
        <dbReference type="PROSITE" id="PS51384"/>
    </source>
</evidence>
<dbReference type="InterPro" id="IPR012675">
    <property type="entry name" value="Beta-grasp_dom_sf"/>
</dbReference>
<reference evidence="4" key="1">
    <citation type="journal article" date="2019" name="Int. J. Syst. Evol. Microbiol.">
        <title>The Global Catalogue of Microorganisms (GCM) 10K type strain sequencing project: providing services to taxonomists for standard genome sequencing and annotation.</title>
        <authorList>
            <consortium name="The Broad Institute Genomics Platform"/>
            <consortium name="The Broad Institute Genome Sequencing Center for Infectious Disease"/>
            <person name="Wu L."/>
            <person name="Ma J."/>
        </authorList>
    </citation>
    <scope>NUCLEOTIDE SEQUENCE [LARGE SCALE GENOMIC DNA]</scope>
    <source>
        <strain evidence="4">JCM 13929</strain>
    </source>
</reference>
<dbReference type="SUPFAM" id="SSF54292">
    <property type="entry name" value="2Fe-2S ferredoxin-like"/>
    <property type="match status" value="1"/>
</dbReference>
<dbReference type="Pfam" id="PF03475">
    <property type="entry name" value="YiiM_3-alpha"/>
    <property type="match status" value="1"/>
</dbReference>
<accession>A0ABP4RW81</accession>
<dbReference type="InterPro" id="IPR005163">
    <property type="entry name" value="Tri_helical_YiiM-like"/>
</dbReference>
<evidence type="ECO:0000313" key="3">
    <source>
        <dbReference type="EMBL" id="GAA1661825.1"/>
    </source>
</evidence>
<dbReference type="Pfam" id="PF00111">
    <property type="entry name" value="Fer2"/>
    <property type="match status" value="1"/>
</dbReference>
<dbReference type="Proteomes" id="UP001500064">
    <property type="component" value="Unassembled WGS sequence"/>
</dbReference>
<protein>
    <submittedName>
        <fullName evidence="3">MOSC and FAD-binding oxidoreductase domain-containing protein</fullName>
    </submittedName>
</protein>
<sequence>MGDTTARIMTAKLLSVNVGMPKDVSWQGRTVHTGVWKHPVTGPRLVRRLNVDGDGQGDLQGHGGEQRAVLVYQIESYAHWQEHFGRSDFEYGQFGENFTVDGLPDDEVCVGDRYRIGEAEFEVTQPRVTCYRVGMRLGEPELPALLVSHHRPGFYLRVITEGVVRAGDAIVKTRTGPGALSVADIDALLYLPGRDPDKLRRALAIPALSPGWQQSFRDMATAAGPAGAAEAGPRAEAWPGFRPLRVTGLVHETPSVLSVELEAADGGALPAAEAGQYLTLRVGGAGDPPPVRSYSLSSAPGASAYRVSVKREEHGLVSRYLHAGLRVGAVLEVAAPRGDFVLVPGDGPVVLVSAGVGATPVMAMLHRLAAERTARPVWWIHAARNRSEHLFAQEAHALLRDLPEAHEHIFYTAKNGATGDGSSDSGDGVRAEVHRGRPGLESMAGLGLPAEASAYLCGPAPFMDAMRATLTTIGLADDRIHTELFGALAAINPGLTARPAVAPHQPPGEPGTGPLITFARSGLSVRWSPRHRSVLDLADACDVQTRWSCRTGVCHTCTTPLLAGDVAYAPDPLEPPPAGEVLICCATPRHDLVLDL</sequence>
<dbReference type="Gene3D" id="3.10.20.30">
    <property type="match status" value="1"/>
</dbReference>
<dbReference type="InterPro" id="IPR017927">
    <property type="entry name" value="FAD-bd_FR_type"/>
</dbReference>
<dbReference type="InterPro" id="IPR036010">
    <property type="entry name" value="2Fe-2S_ferredoxin-like_sf"/>
</dbReference>
<dbReference type="Pfam" id="PF03473">
    <property type="entry name" value="MOSC"/>
    <property type="match status" value="1"/>
</dbReference>
<name>A0ABP4RW81_9ACTN</name>
<dbReference type="EMBL" id="BAAAMU010000065">
    <property type="protein sequence ID" value="GAA1661825.1"/>
    <property type="molecule type" value="Genomic_DNA"/>
</dbReference>
<dbReference type="Pfam" id="PF00175">
    <property type="entry name" value="NAD_binding_1"/>
    <property type="match status" value="1"/>
</dbReference>
<dbReference type="PROSITE" id="PS51384">
    <property type="entry name" value="FAD_FR"/>
    <property type="match status" value="1"/>
</dbReference>
<dbReference type="CDD" id="cd06184">
    <property type="entry name" value="flavohem_like_fad_nad_binding"/>
    <property type="match status" value="1"/>
</dbReference>
<dbReference type="PROSITE" id="PS51340">
    <property type="entry name" value="MOSC"/>
    <property type="match status" value="1"/>
</dbReference>
<dbReference type="PANTHER" id="PTHR30212:SF2">
    <property type="entry name" value="PROTEIN YIIM"/>
    <property type="match status" value="1"/>
</dbReference>
<comment type="caution">
    <text evidence="3">The sequence shown here is derived from an EMBL/GenBank/DDBJ whole genome shotgun (WGS) entry which is preliminary data.</text>
</comment>
<evidence type="ECO:0000259" key="1">
    <source>
        <dbReference type="PROSITE" id="PS51340"/>
    </source>
</evidence>
<dbReference type="SUPFAM" id="SSF52343">
    <property type="entry name" value="Ferredoxin reductase-like, C-terminal NADP-linked domain"/>
    <property type="match status" value="1"/>
</dbReference>
<keyword evidence="4" id="KW-1185">Reference proteome</keyword>
<dbReference type="SUPFAM" id="SSF50800">
    <property type="entry name" value="PK beta-barrel domain-like"/>
    <property type="match status" value="1"/>
</dbReference>
<gene>
    <name evidence="3" type="ORF">GCM10009733_069410</name>
</gene>
<evidence type="ECO:0000313" key="4">
    <source>
        <dbReference type="Proteomes" id="UP001500064"/>
    </source>
</evidence>
<dbReference type="InterPro" id="IPR001433">
    <property type="entry name" value="OxRdtase_FAD/NAD-bd"/>
</dbReference>
<dbReference type="InterPro" id="IPR052353">
    <property type="entry name" value="Benzoxazolinone_Detox_Enz"/>
</dbReference>
<dbReference type="InterPro" id="IPR005302">
    <property type="entry name" value="MoCF_Sase_C"/>
</dbReference>
<proteinExistence type="predicted"/>
<dbReference type="Gene3D" id="2.40.30.10">
    <property type="entry name" value="Translation factors"/>
    <property type="match status" value="1"/>
</dbReference>
<dbReference type="PRINTS" id="PR00409">
    <property type="entry name" value="PHDIOXRDTASE"/>
</dbReference>
<dbReference type="Gene3D" id="2.40.33.20">
    <property type="entry name" value="PK beta-barrel domain-like"/>
    <property type="match status" value="1"/>
</dbReference>
<organism evidence="3 4">
    <name type="scientific">Nonomuraea maheshkhaliensis</name>
    <dbReference type="NCBI Taxonomy" id="419590"/>
    <lineage>
        <taxon>Bacteria</taxon>
        <taxon>Bacillati</taxon>
        <taxon>Actinomycetota</taxon>
        <taxon>Actinomycetes</taxon>
        <taxon>Streptosporangiales</taxon>
        <taxon>Streptosporangiaceae</taxon>
        <taxon>Nonomuraea</taxon>
    </lineage>
</organism>
<feature type="domain" description="FAD-binding FR-type" evidence="2">
    <location>
        <begin position="239"/>
        <end position="343"/>
    </location>
</feature>